<dbReference type="EMBL" id="BLAL01000113">
    <property type="protein sequence ID" value="GES85382.1"/>
    <property type="molecule type" value="Genomic_DNA"/>
</dbReference>
<keyword evidence="4" id="KW-0540">Nuclease</keyword>
<dbReference type="Proteomes" id="UP000247702">
    <property type="component" value="Unassembled WGS sequence"/>
</dbReference>
<dbReference type="STRING" id="94130.A0A2Z6SNX2"/>
<organism evidence="3 5">
    <name type="scientific">Rhizophagus clarus</name>
    <dbReference type="NCBI Taxonomy" id="94130"/>
    <lineage>
        <taxon>Eukaryota</taxon>
        <taxon>Fungi</taxon>
        <taxon>Fungi incertae sedis</taxon>
        <taxon>Mucoromycota</taxon>
        <taxon>Glomeromycotina</taxon>
        <taxon>Glomeromycetes</taxon>
        <taxon>Glomerales</taxon>
        <taxon>Glomeraceae</taxon>
        <taxon>Rhizophagus</taxon>
    </lineage>
</organism>
<reference evidence="3 5" key="1">
    <citation type="submission" date="2017-11" db="EMBL/GenBank/DDBJ databases">
        <title>The genome of Rhizophagus clarus HR1 reveals common genetic basis of auxotrophy among arbuscular mycorrhizal fungi.</title>
        <authorList>
            <person name="Kobayashi Y."/>
        </authorList>
    </citation>
    <scope>NUCLEOTIDE SEQUENCE [LARGE SCALE GENOMIC DNA]</scope>
    <source>
        <strain evidence="3 5">HR1</strain>
    </source>
</reference>
<keyword evidence="4" id="KW-0378">Hydrolase</keyword>
<reference evidence="4" key="2">
    <citation type="submission" date="2019-10" db="EMBL/GenBank/DDBJ databases">
        <title>Conservation and host-specific expression of non-tandemly repeated heterogenous ribosome RNA gene in arbuscular mycorrhizal fungi.</title>
        <authorList>
            <person name="Maeda T."/>
            <person name="Kobayashi Y."/>
            <person name="Nakagawa T."/>
            <person name="Ezawa T."/>
            <person name="Yamaguchi K."/>
            <person name="Bino T."/>
            <person name="Nishimoto Y."/>
            <person name="Shigenobu S."/>
            <person name="Kawaguchi M."/>
        </authorList>
    </citation>
    <scope>NUCLEOTIDE SEQUENCE</scope>
    <source>
        <strain evidence="4">HR1</strain>
    </source>
</reference>
<proteinExistence type="predicted"/>
<accession>A0A2Z6SNX2</accession>
<dbReference type="PROSITE" id="PS50164">
    <property type="entry name" value="GIY_YIG"/>
    <property type="match status" value="1"/>
</dbReference>
<dbReference type="AlphaFoldDB" id="A0A2Z6SNX2"/>
<evidence type="ECO:0000313" key="5">
    <source>
        <dbReference type="Proteomes" id="UP000247702"/>
    </source>
</evidence>
<dbReference type="Pfam" id="PF01541">
    <property type="entry name" value="GIY-YIG"/>
    <property type="match status" value="1"/>
</dbReference>
<sequence length="228" mass="25916">MKRLTLEQIMALYPEAFIFNMLDIRLRRERHKALKGLAGVYVFFCHDSGKYYVGSSSNIANRIDYYIPSNANSKAKSNSLILRALLKYGLSSFVLLVLPLQNPKRETLLELEQELIDTLSPEYNLLPQAGSFKGYTHTDEACSNMSKAKQGKNNPMYGRKGIESPRYGTGQNLYIYSSDKLELISVYKSLREAQVAMQSDMRTLKAFANSQKVFRSMSILSLKPLETK</sequence>
<dbReference type="InterPro" id="IPR000305">
    <property type="entry name" value="GIY-YIG_endonuc"/>
</dbReference>
<dbReference type="NCBIfam" id="TIGR01453">
    <property type="entry name" value="grpIintron_endo"/>
    <property type="match status" value="1"/>
</dbReference>
<dbReference type="Gene3D" id="3.40.1440.10">
    <property type="entry name" value="GIY-YIG endonuclease"/>
    <property type="match status" value="1"/>
</dbReference>
<dbReference type="Proteomes" id="UP000615446">
    <property type="component" value="Unassembled WGS sequence"/>
</dbReference>
<comment type="similarity">
    <text evidence="1">To endonucleases of group I introns of fungi and phage.</text>
</comment>
<dbReference type="SUPFAM" id="SSF82771">
    <property type="entry name" value="GIY-YIG endonuclease"/>
    <property type="match status" value="1"/>
</dbReference>
<dbReference type="GO" id="GO:0003677">
    <property type="term" value="F:DNA binding"/>
    <property type="evidence" value="ECO:0007669"/>
    <property type="project" value="InterPro"/>
</dbReference>
<dbReference type="OrthoDB" id="2446747at2759"/>
<protein>
    <submittedName>
        <fullName evidence="4">GIY-YIG endonuclease</fullName>
    </submittedName>
</protein>
<dbReference type="SMART" id="SM00465">
    <property type="entry name" value="GIYc"/>
    <property type="match status" value="1"/>
</dbReference>
<keyword evidence="5" id="KW-1185">Reference proteome</keyword>
<name>A0A2Z6SNX2_9GLOM</name>
<keyword evidence="4" id="KW-0255">Endonuclease</keyword>
<evidence type="ECO:0000256" key="1">
    <source>
        <dbReference type="ARBA" id="ARBA00010045"/>
    </source>
</evidence>
<feature type="domain" description="GIY-YIG" evidence="2">
    <location>
        <begin position="36"/>
        <end position="125"/>
    </location>
</feature>
<gene>
    <name evidence="4" type="ORF">RCL2_001247600</name>
    <name evidence="3" type="ORF">RclHR1_08760013</name>
</gene>
<comment type="caution">
    <text evidence="3">The sequence shown here is derived from an EMBL/GenBank/DDBJ whole genome shotgun (WGS) entry which is preliminary data.</text>
</comment>
<dbReference type="InterPro" id="IPR003611">
    <property type="entry name" value="NUMOD3"/>
</dbReference>
<dbReference type="Pfam" id="PF07460">
    <property type="entry name" value="NUMOD3"/>
    <property type="match status" value="1"/>
</dbReference>
<dbReference type="GO" id="GO:0004519">
    <property type="term" value="F:endonuclease activity"/>
    <property type="evidence" value="ECO:0007669"/>
    <property type="project" value="UniProtKB-KW"/>
</dbReference>
<evidence type="ECO:0000259" key="2">
    <source>
        <dbReference type="PROSITE" id="PS50164"/>
    </source>
</evidence>
<dbReference type="InterPro" id="IPR006350">
    <property type="entry name" value="Intron_endoG1"/>
</dbReference>
<dbReference type="InterPro" id="IPR035901">
    <property type="entry name" value="GIY-YIG_endonuc_sf"/>
</dbReference>
<dbReference type="EMBL" id="BEXD01004288">
    <property type="protein sequence ID" value="GBC09317.1"/>
    <property type="molecule type" value="Genomic_DNA"/>
</dbReference>
<evidence type="ECO:0000313" key="4">
    <source>
        <dbReference type="EMBL" id="GES85382.1"/>
    </source>
</evidence>
<dbReference type="SUPFAM" id="SSF64496">
    <property type="entry name" value="DNA-binding domain of intron-encoded endonucleases"/>
    <property type="match status" value="1"/>
</dbReference>
<evidence type="ECO:0000313" key="3">
    <source>
        <dbReference type="EMBL" id="GBC09317.1"/>
    </source>
</evidence>